<evidence type="ECO:0000256" key="3">
    <source>
        <dbReference type="ARBA" id="ARBA00022448"/>
    </source>
</evidence>
<keyword evidence="11" id="KW-1185">Reference proteome</keyword>
<evidence type="ECO:0000256" key="4">
    <source>
        <dbReference type="ARBA" id="ARBA00022692"/>
    </source>
</evidence>
<dbReference type="InterPro" id="IPR050291">
    <property type="entry name" value="CDF_Transporter"/>
</dbReference>
<reference evidence="10" key="1">
    <citation type="submission" date="2021-03" db="EMBL/GenBank/DDBJ databases">
        <authorList>
            <person name="Tagirdzhanova G."/>
        </authorList>
    </citation>
    <scope>NUCLEOTIDE SEQUENCE</scope>
</reference>
<feature type="compositionally biased region" description="Basic and acidic residues" evidence="8">
    <location>
        <begin position="372"/>
        <end position="385"/>
    </location>
</feature>
<dbReference type="OrthoDB" id="435980at2759"/>
<gene>
    <name evidence="10" type="ORF">GOMPHAMPRED_008251</name>
</gene>
<evidence type="ECO:0000259" key="9">
    <source>
        <dbReference type="Pfam" id="PF01545"/>
    </source>
</evidence>
<dbReference type="FunFam" id="1.20.1510.10:FF:000013">
    <property type="entry name" value="Cation efflux family protein"/>
    <property type="match status" value="1"/>
</dbReference>
<feature type="domain" description="Cation efflux protein transmembrane" evidence="9">
    <location>
        <begin position="38"/>
        <end position="259"/>
    </location>
</feature>
<dbReference type="Proteomes" id="UP000664169">
    <property type="component" value="Unassembled WGS sequence"/>
</dbReference>
<proteinExistence type="inferred from homology"/>
<dbReference type="Gene3D" id="3.30.70.1350">
    <property type="entry name" value="Cation efflux protein, cytoplasmic domain"/>
    <property type="match status" value="1"/>
</dbReference>
<dbReference type="EMBL" id="CAJPDQ010000009">
    <property type="protein sequence ID" value="CAF9914757.1"/>
    <property type="molecule type" value="Genomic_DNA"/>
</dbReference>
<evidence type="ECO:0000256" key="6">
    <source>
        <dbReference type="ARBA" id="ARBA00023065"/>
    </source>
</evidence>
<dbReference type="GO" id="GO:0016020">
    <property type="term" value="C:membrane"/>
    <property type="evidence" value="ECO:0007669"/>
    <property type="project" value="UniProtKB-SubCell"/>
</dbReference>
<sequence>MSVQQHRGHAGHSHHHHDDKAYLTSTNKNDAGVKVTRLGLYVNLGMAISKGIGGYHFNSQALVADAFHALTDLVSDFMTLATISVALKPPTLLYPNGYGKVESFGSLFVSGLLLTGGLLMAQHAAGALIQQFFPDIWHYLSEVIGLGQGGHGHSHSHSAVDTIPNLKAAWLAGGSIGIKEYLYRATMKVAKERKSSVLASNAIHHRVDSLTSIVALIAIGGAHLLNGAAWLDPVGGLIVSFMVIQAGFGNTVSAVYELCDKSVDDEVKRAVKRAAQKALVSEEVVIREIQGIKAGQNFLMDIELGVPSTWTVKQMKEVEDAVRARVGLKVRGTRRIKVRFVPDEDKNAVLQDEFIGADVSPRSSPEPEPEEDHNSHHDHSHDHGRSTGILDDTSRTRQR</sequence>
<evidence type="ECO:0000313" key="10">
    <source>
        <dbReference type="EMBL" id="CAF9914757.1"/>
    </source>
</evidence>
<dbReference type="SUPFAM" id="SSF161111">
    <property type="entry name" value="Cation efflux protein transmembrane domain-like"/>
    <property type="match status" value="1"/>
</dbReference>
<dbReference type="FunFam" id="3.30.70.1350:FF:000010">
    <property type="entry name" value="Cation efflux family protein, putative"/>
    <property type="match status" value="1"/>
</dbReference>
<feature type="compositionally biased region" description="Basic residues" evidence="8">
    <location>
        <begin position="1"/>
        <end position="15"/>
    </location>
</feature>
<keyword evidence="4" id="KW-0812">Transmembrane</keyword>
<protein>
    <recommendedName>
        <fullName evidence="9">Cation efflux protein transmembrane domain-containing protein</fullName>
    </recommendedName>
</protein>
<dbReference type="GO" id="GO:0008324">
    <property type="term" value="F:monoatomic cation transmembrane transporter activity"/>
    <property type="evidence" value="ECO:0007669"/>
    <property type="project" value="InterPro"/>
</dbReference>
<evidence type="ECO:0000256" key="2">
    <source>
        <dbReference type="ARBA" id="ARBA00008873"/>
    </source>
</evidence>
<comment type="caution">
    <text evidence="10">The sequence shown here is derived from an EMBL/GenBank/DDBJ whole genome shotgun (WGS) entry which is preliminary data.</text>
</comment>
<comment type="similarity">
    <text evidence="2">Belongs to the cation diffusion facilitator (CDF) transporter (TC 2.A.4) family. SLC30A subfamily.</text>
</comment>
<keyword evidence="3" id="KW-0813">Transport</keyword>
<evidence type="ECO:0000256" key="5">
    <source>
        <dbReference type="ARBA" id="ARBA00022989"/>
    </source>
</evidence>
<dbReference type="InterPro" id="IPR058533">
    <property type="entry name" value="Cation_efflux_TM"/>
</dbReference>
<dbReference type="InterPro" id="IPR027469">
    <property type="entry name" value="Cation_efflux_TMD_sf"/>
</dbReference>
<feature type="region of interest" description="Disordered" evidence="8">
    <location>
        <begin position="1"/>
        <end position="24"/>
    </location>
</feature>
<comment type="subcellular location">
    <subcellularLocation>
        <location evidence="1">Membrane</location>
        <topology evidence="1">Multi-pass membrane protein</topology>
    </subcellularLocation>
</comment>
<feature type="region of interest" description="Disordered" evidence="8">
    <location>
        <begin position="352"/>
        <end position="399"/>
    </location>
</feature>
<dbReference type="PANTHER" id="PTHR43840">
    <property type="entry name" value="MITOCHONDRIAL METAL TRANSPORTER 1-RELATED"/>
    <property type="match status" value="1"/>
</dbReference>
<evidence type="ECO:0000256" key="1">
    <source>
        <dbReference type="ARBA" id="ARBA00004141"/>
    </source>
</evidence>
<dbReference type="InterPro" id="IPR002524">
    <property type="entry name" value="Cation_efflux"/>
</dbReference>
<dbReference type="NCBIfam" id="TIGR01297">
    <property type="entry name" value="CDF"/>
    <property type="match status" value="1"/>
</dbReference>
<dbReference type="InterPro" id="IPR036837">
    <property type="entry name" value="Cation_efflux_CTD_sf"/>
</dbReference>
<evidence type="ECO:0000313" key="11">
    <source>
        <dbReference type="Proteomes" id="UP000664169"/>
    </source>
</evidence>
<dbReference type="Gene3D" id="1.20.1510.10">
    <property type="entry name" value="Cation efflux protein transmembrane domain"/>
    <property type="match status" value="1"/>
</dbReference>
<keyword evidence="6" id="KW-0406">Ion transport</keyword>
<dbReference type="GO" id="GO:0098771">
    <property type="term" value="P:inorganic ion homeostasis"/>
    <property type="evidence" value="ECO:0007669"/>
    <property type="project" value="UniProtKB-ARBA"/>
</dbReference>
<keyword evidence="5" id="KW-1133">Transmembrane helix</keyword>
<name>A0A8H3EYA5_9LECA</name>
<organism evidence="10 11">
    <name type="scientific">Gomphillus americanus</name>
    <dbReference type="NCBI Taxonomy" id="1940652"/>
    <lineage>
        <taxon>Eukaryota</taxon>
        <taxon>Fungi</taxon>
        <taxon>Dikarya</taxon>
        <taxon>Ascomycota</taxon>
        <taxon>Pezizomycotina</taxon>
        <taxon>Lecanoromycetes</taxon>
        <taxon>OSLEUM clade</taxon>
        <taxon>Ostropomycetidae</taxon>
        <taxon>Ostropales</taxon>
        <taxon>Graphidaceae</taxon>
        <taxon>Gomphilloideae</taxon>
        <taxon>Gomphillus</taxon>
    </lineage>
</organism>
<evidence type="ECO:0000256" key="8">
    <source>
        <dbReference type="SAM" id="MobiDB-lite"/>
    </source>
</evidence>
<dbReference type="AlphaFoldDB" id="A0A8H3EYA5"/>
<evidence type="ECO:0000256" key="7">
    <source>
        <dbReference type="ARBA" id="ARBA00023136"/>
    </source>
</evidence>
<dbReference type="Pfam" id="PF01545">
    <property type="entry name" value="Cation_efflux"/>
    <property type="match status" value="1"/>
</dbReference>
<accession>A0A8H3EYA5</accession>
<dbReference type="PANTHER" id="PTHR43840:SF15">
    <property type="entry name" value="MITOCHONDRIAL METAL TRANSPORTER 1-RELATED"/>
    <property type="match status" value="1"/>
</dbReference>
<dbReference type="GO" id="GO:0030003">
    <property type="term" value="P:intracellular monoatomic cation homeostasis"/>
    <property type="evidence" value="ECO:0007669"/>
    <property type="project" value="UniProtKB-ARBA"/>
</dbReference>
<keyword evidence="7" id="KW-0472">Membrane</keyword>
<dbReference type="GO" id="GO:0005739">
    <property type="term" value="C:mitochondrion"/>
    <property type="evidence" value="ECO:0007669"/>
    <property type="project" value="UniProtKB-ARBA"/>
</dbReference>